<dbReference type="OrthoDB" id="3916944at2759"/>
<dbReference type="RefSeq" id="XP_007929990.1">
    <property type="nucleotide sequence ID" value="XM_007931799.1"/>
</dbReference>
<protein>
    <submittedName>
        <fullName evidence="1">Uncharacterized protein</fullName>
    </submittedName>
</protein>
<dbReference type="Proteomes" id="UP000016932">
    <property type="component" value="Unassembled WGS sequence"/>
</dbReference>
<dbReference type="AlphaFoldDB" id="M2ZJE7"/>
<evidence type="ECO:0000313" key="2">
    <source>
        <dbReference type="Proteomes" id="UP000016932"/>
    </source>
</evidence>
<dbReference type="GeneID" id="19335772"/>
<dbReference type="KEGG" id="pfj:MYCFIDRAFT_199047"/>
<evidence type="ECO:0000313" key="1">
    <source>
        <dbReference type="EMBL" id="EME79214.1"/>
    </source>
</evidence>
<accession>M2ZJE7</accession>
<organism evidence="1 2">
    <name type="scientific">Pseudocercospora fijiensis (strain CIRAD86)</name>
    <name type="common">Black leaf streak disease fungus</name>
    <name type="synonym">Mycosphaerella fijiensis</name>
    <dbReference type="NCBI Taxonomy" id="383855"/>
    <lineage>
        <taxon>Eukaryota</taxon>
        <taxon>Fungi</taxon>
        <taxon>Dikarya</taxon>
        <taxon>Ascomycota</taxon>
        <taxon>Pezizomycotina</taxon>
        <taxon>Dothideomycetes</taxon>
        <taxon>Dothideomycetidae</taxon>
        <taxon>Mycosphaerellales</taxon>
        <taxon>Mycosphaerellaceae</taxon>
        <taxon>Pseudocercospora</taxon>
    </lineage>
</organism>
<dbReference type="VEuPathDB" id="FungiDB:MYCFIDRAFT_199047"/>
<proteinExistence type="predicted"/>
<gene>
    <name evidence="1" type="ORF">MYCFIDRAFT_199047</name>
</gene>
<dbReference type="EMBL" id="KB446562">
    <property type="protein sequence ID" value="EME79214.1"/>
    <property type="molecule type" value="Genomic_DNA"/>
</dbReference>
<sequence>MCQLCGIKNGLARWPKAVEATKPSLELLVENAHEEHETWKKAKASAPSESLLEVCRLLLTMIETIEEEREKWWTSPEKRAQRQRFELEDSKKFTELHKINNAITGDVEAMRTRLGSYARWTLDMRGGLEGL</sequence>
<dbReference type="HOGENOM" id="CLU_1928516_0_0_1"/>
<name>M2ZJE7_PSEFD</name>
<reference evidence="1 2" key="1">
    <citation type="journal article" date="2012" name="PLoS Pathog.">
        <title>Diverse lifestyles and strategies of plant pathogenesis encoded in the genomes of eighteen Dothideomycetes fungi.</title>
        <authorList>
            <person name="Ohm R.A."/>
            <person name="Feau N."/>
            <person name="Henrissat B."/>
            <person name="Schoch C.L."/>
            <person name="Horwitz B.A."/>
            <person name="Barry K.W."/>
            <person name="Condon B.J."/>
            <person name="Copeland A.C."/>
            <person name="Dhillon B."/>
            <person name="Glaser F."/>
            <person name="Hesse C.N."/>
            <person name="Kosti I."/>
            <person name="LaButti K."/>
            <person name="Lindquist E.A."/>
            <person name="Lucas S."/>
            <person name="Salamov A.A."/>
            <person name="Bradshaw R.E."/>
            <person name="Ciuffetti L."/>
            <person name="Hamelin R.C."/>
            <person name="Kema G.H.J."/>
            <person name="Lawrence C."/>
            <person name="Scott J.A."/>
            <person name="Spatafora J.W."/>
            <person name="Turgeon B.G."/>
            <person name="de Wit P.J.G.M."/>
            <person name="Zhong S."/>
            <person name="Goodwin S.B."/>
            <person name="Grigoriev I.V."/>
        </authorList>
    </citation>
    <scope>NUCLEOTIDE SEQUENCE [LARGE SCALE GENOMIC DNA]</scope>
    <source>
        <strain evidence="1 2">CIRAD86</strain>
    </source>
</reference>
<keyword evidence="2" id="KW-1185">Reference proteome</keyword>